<dbReference type="EMBL" id="VMBG01000001">
    <property type="protein sequence ID" value="TSJ79679.1"/>
    <property type="molecule type" value="Genomic_DNA"/>
</dbReference>
<dbReference type="PANTHER" id="PTHR48079:SF6">
    <property type="entry name" value="NAD(P)-BINDING DOMAIN-CONTAINING PROTEIN-RELATED"/>
    <property type="match status" value="1"/>
</dbReference>
<dbReference type="RefSeq" id="WP_144230220.1">
    <property type="nucleotide sequence ID" value="NZ_VMBG01000001.1"/>
</dbReference>
<dbReference type="InterPro" id="IPR002225">
    <property type="entry name" value="3Beta_OHSteriod_DH/Estase"/>
</dbReference>
<protein>
    <submittedName>
        <fullName evidence="2">NAD-dependent epimerase/dehydratase family protein</fullName>
    </submittedName>
</protein>
<proteinExistence type="predicted"/>
<sequence length="396" mass="42595">MTPAPPTSPSVTNPVCNLISYKPSGPVLVTGGTGFLGRHLVEHLLAAGRPVAVLARTPAPDLEKRGVRFIRASLDDETAVRAACRGIDTVFHVAAKVGVWGRYDDFFRANVLGTRALLAGCREHGVSRFVYTSTPSVVYNGYDLANADESLPLTTSCPSPYPLTKAIAEREVLAANSATLRTVALRPHLIWGVGDPHLVPRILKRARAGRLRIIGAGRNRVDMVHVENATDAHLLAESALLPRPPAPTSQANPQSNPTQPTCNLLSYKLAYSVPGECDPIINPTHSSAAGRAYFITNGEPVVLWDWINGLLNTLGEPPVTRHISLRTASAVGAVCEAAWRVLPLDGEPPMTRFIAAELAKDHWFSIDAARRDLGYSPRISMAEGTASLVNSLRRPS</sequence>
<evidence type="ECO:0000313" key="3">
    <source>
        <dbReference type="Proteomes" id="UP000315648"/>
    </source>
</evidence>
<dbReference type="InterPro" id="IPR036291">
    <property type="entry name" value="NAD(P)-bd_dom_sf"/>
</dbReference>
<reference evidence="2 3" key="1">
    <citation type="submission" date="2019-07" db="EMBL/GenBank/DDBJ databases">
        <title>Description of 53C-WASEF.</title>
        <authorList>
            <person name="Pitt A."/>
            <person name="Hahn M.W."/>
        </authorList>
    </citation>
    <scope>NUCLEOTIDE SEQUENCE [LARGE SCALE GENOMIC DNA]</scope>
    <source>
        <strain evidence="2 3">53C-WASEF</strain>
    </source>
</reference>
<dbReference type="SUPFAM" id="SSF51735">
    <property type="entry name" value="NAD(P)-binding Rossmann-fold domains"/>
    <property type="match status" value="1"/>
</dbReference>
<dbReference type="OrthoDB" id="9811743at2"/>
<comment type="caution">
    <text evidence="2">The sequence shown here is derived from an EMBL/GenBank/DDBJ whole genome shotgun (WGS) entry which is preliminary data.</text>
</comment>
<name>A0A556QST5_9BACT</name>
<dbReference type="InterPro" id="IPR051783">
    <property type="entry name" value="NAD(P)-dependent_oxidoreduct"/>
</dbReference>
<dbReference type="AlphaFoldDB" id="A0A556QST5"/>
<dbReference type="PANTHER" id="PTHR48079">
    <property type="entry name" value="PROTEIN YEEZ"/>
    <property type="match status" value="1"/>
</dbReference>
<dbReference type="GO" id="GO:0016616">
    <property type="term" value="F:oxidoreductase activity, acting on the CH-OH group of donors, NAD or NADP as acceptor"/>
    <property type="evidence" value="ECO:0007669"/>
    <property type="project" value="InterPro"/>
</dbReference>
<feature type="domain" description="3-beta hydroxysteroid dehydrogenase/isomerase" evidence="1">
    <location>
        <begin position="28"/>
        <end position="242"/>
    </location>
</feature>
<gene>
    <name evidence="2" type="ORF">FPL22_10445</name>
</gene>
<accession>A0A556QST5</accession>
<dbReference type="Gene3D" id="3.40.50.720">
    <property type="entry name" value="NAD(P)-binding Rossmann-like Domain"/>
    <property type="match status" value="2"/>
</dbReference>
<organism evidence="2 3">
    <name type="scientific">Rariglobus hedericola</name>
    <dbReference type="NCBI Taxonomy" id="2597822"/>
    <lineage>
        <taxon>Bacteria</taxon>
        <taxon>Pseudomonadati</taxon>
        <taxon>Verrucomicrobiota</taxon>
        <taxon>Opitutia</taxon>
        <taxon>Opitutales</taxon>
        <taxon>Opitutaceae</taxon>
        <taxon>Rariglobus</taxon>
    </lineage>
</organism>
<dbReference type="GO" id="GO:0004029">
    <property type="term" value="F:aldehyde dehydrogenase (NAD+) activity"/>
    <property type="evidence" value="ECO:0007669"/>
    <property type="project" value="TreeGrafter"/>
</dbReference>
<dbReference type="Pfam" id="PF01073">
    <property type="entry name" value="3Beta_HSD"/>
    <property type="match status" value="1"/>
</dbReference>
<keyword evidence="3" id="KW-1185">Reference proteome</keyword>
<evidence type="ECO:0000259" key="1">
    <source>
        <dbReference type="Pfam" id="PF01073"/>
    </source>
</evidence>
<dbReference type="Proteomes" id="UP000315648">
    <property type="component" value="Unassembled WGS sequence"/>
</dbReference>
<evidence type="ECO:0000313" key="2">
    <source>
        <dbReference type="EMBL" id="TSJ79679.1"/>
    </source>
</evidence>
<dbReference type="GO" id="GO:0005737">
    <property type="term" value="C:cytoplasm"/>
    <property type="evidence" value="ECO:0007669"/>
    <property type="project" value="TreeGrafter"/>
</dbReference>
<dbReference type="GO" id="GO:0006694">
    <property type="term" value="P:steroid biosynthetic process"/>
    <property type="evidence" value="ECO:0007669"/>
    <property type="project" value="InterPro"/>
</dbReference>